<organism evidence="1 2">
    <name type="scientific">Dendrolimus kikuchii</name>
    <dbReference type="NCBI Taxonomy" id="765133"/>
    <lineage>
        <taxon>Eukaryota</taxon>
        <taxon>Metazoa</taxon>
        <taxon>Ecdysozoa</taxon>
        <taxon>Arthropoda</taxon>
        <taxon>Hexapoda</taxon>
        <taxon>Insecta</taxon>
        <taxon>Pterygota</taxon>
        <taxon>Neoptera</taxon>
        <taxon>Endopterygota</taxon>
        <taxon>Lepidoptera</taxon>
        <taxon>Glossata</taxon>
        <taxon>Ditrysia</taxon>
        <taxon>Bombycoidea</taxon>
        <taxon>Lasiocampidae</taxon>
        <taxon>Dendrolimus</taxon>
    </lineage>
</organism>
<gene>
    <name evidence="1" type="ORF">K1T71_002613</name>
</gene>
<evidence type="ECO:0000313" key="1">
    <source>
        <dbReference type="EMBL" id="KAJ0181891.1"/>
    </source>
</evidence>
<proteinExistence type="predicted"/>
<protein>
    <submittedName>
        <fullName evidence="1">Uncharacterized protein</fullName>
    </submittedName>
</protein>
<sequence>MACYEYNPDNIFKRFKVVEFPISFVNLSTVQNLDVEVDLNTSAYLKTTHDGLLWKFEEAREKSASHRAFDIVQVDNRTIQITFKPKSECISKAKRSKNADNRFVFDLRVIKIDGIRCCNNELHSEIGRYYISGQYEYSKITHRPKKVDFGDVYMNASVTKYVRLRNESRFIAAKVSYIRVTGFEVTPPNFIIHPNSSKQLRVTIKPTCLKVDNTLAFNIRNPHDLFDARSYAETSSTETNHLTYLMSCQVNVIYSKVHKEIQVESLHKLQEQDPRYTYIGDEVELHKRRKKAAFNHLQICKSSYPKKPIFERFSTGKEKCCSIQSLKPKILPQDFCKSIQQKIDTYSLSNILFLPFSLNFGRVGLMTFGELDLTIINKTKYDVTIKLYEDACCLYTLDKLTSYILRMKSKTDFKLKIFCWGFVEGNYKGTFEYTIDNKYRRKHPYTLQVGNPTLMVQEKNLKFGMVTTESFVTSVPIRIYNYFNISVDFKWEELCPDVPFDILPISGSIPSHTCKICDVIYVCKPSKTKTHEVNFVSHSKTIKVVPIELNIMTRKLSIKFLQSTVMFKDIALNLETKERAKLENSSREIAIFHVVEPLIPGLRIEPMSGTIRPKMIITFEIIIKIPCVLEFAFDVFVKINNKENVILPISGNVVEPKILIHPKNIYMSRVPCHMITYVPVTFQNLSTLKSEIEVLQTGDENIFDVYVAVGNEKQRVFKFSIDGGQTKTVFVKVCDIFRREYEMYIPFKVNGLLGPPDHDTCSTELQYYIGQYEQSYENNPKVKLKTVNKDISYCKMMGVITVPWIHLSVDKFEIEYTPLGNNSIEFTMTNVSKYYLYISILTNKLFPNFTLDLRTEYNQSIINENYIKFELDRRSAATFTIKFHPKGHGRFISTAMLFLDKNMTTPYYNLTFLGKRQTPAMIPSLYRLIFPPSYVGTEIIRMITLKIEVESNIDSFTCSSKEETNLIAKFIDCKVQLENEELLTIVTVAIKVCCQITYARNITLCFNHECGSCCEVEVSFCFTYCALTLHTDKVVTAEENPYPYYPLSTQSEFYHYMEQCSKFLEKWMFQQGFRRDLYPVIPDTFHAISSVISSPTGSTKTKGINVGYLNFLRRIAGPLMKHIRKISVHGVDESFKCVKEIHDTYREIINLLRSRGADLWVLQAKFLLSYDQFVIYADNVTPKCNANIILTQELLADVNLFNRLTKQSWIDFILQSYKVFVMDSCFFECVCVSSQPRDIIKVLIEWYNEQILVQHKKLFNKSKLVKSIDNITTGLSSGIAIASAILTYCPYMQKHYAIFCEVDEAGPECGIINNACLNIEAFNILRLYFPLNSKDFLEPNFMQMLFLSVHLYVALPMFKPKDTVKFTPPLLRSSTRQLSISPTSQESLIFTYIILNNNRNNFFVEKAPAGDNGKKMFLSVKYTANFTDEDSCILLIHGYNKTRIFDTYIVFLLKGHIGSLNPLRKCRVTGPLYRPNKVDVLVSSPFAISATFSVYLTDNEPSIPVDFNAEIDKPKFYIRRLNLIDKEIMLSGIPKESGQEVQEHKLYLQMICLSTQVGNSWIWFRSELGEFFVRVTSQPRWDLAIDTLQATVQSWPMDPCSCGEACECYRTTVLMIPHRNELMLKAMRYSLLEHASDAMMDIFDDLIETTTGKIILGMLLLEGGSNMTDVHHILRSETTYRITSRVLLPRLDRVTLAQHTGAVLPLPVTVPVDDKSEKYSVTFTSECGMDIRTYRIFFIECKEQNACNE</sequence>
<comment type="caution">
    <text evidence="1">The sequence shown here is derived from an EMBL/GenBank/DDBJ whole genome shotgun (WGS) entry which is preliminary data.</text>
</comment>
<dbReference type="Proteomes" id="UP000824533">
    <property type="component" value="Linkage Group LG04"/>
</dbReference>
<accession>A0ACC1DE50</accession>
<name>A0ACC1DE50_9NEOP</name>
<reference evidence="1 2" key="1">
    <citation type="journal article" date="2021" name="Front. Genet.">
        <title>Chromosome-Level Genome Assembly Reveals Significant Gene Expansion in the Toll and IMD Signaling Pathways of Dendrolimus kikuchii.</title>
        <authorList>
            <person name="Zhou J."/>
            <person name="Wu P."/>
            <person name="Xiong Z."/>
            <person name="Liu N."/>
            <person name="Zhao N."/>
            <person name="Ji M."/>
            <person name="Qiu Y."/>
            <person name="Yang B."/>
        </authorList>
    </citation>
    <scope>NUCLEOTIDE SEQUENCE [LARGE SCALE GENOMIC DNA]</scope>
    <source>
        <strain evidence="1">Ann1</strain>
    </source>
</reference>
<keyword evidence="2" id="KW-1185">Reference proteome</keyword>
<dbReference type="EMBL" id="CM034390">
    <property type="protein sequence ID" value="KAJ0181891.1"/>
    <property type="molecule type" value="Genomic_DNA"/>
</dbReference>
<evidence type="ECO:0000313" key="2">
    <source>
        <dbReference type="Proteomes" id="UP000824533"/>
    </source>
</evidence>